<dbReference type="AlphaFoldDB" id="A0A6A4B846"/>
<evidence type="ECO:0000313" key="2">
    <source>
        <dbReference type="EMBL" id="KAE9268048.1"/>
    </source>
</evidence>
<gene>
    <name evidence="2" type="ORF">PF001_g29823</name>
</gene>
<feature type="non-terminal residue" evidence="2">
    <location>
        <position position="71"/>
    </location>
</feature>
<reference evidence="2 3" key="1">
    <citation type="submission" date="2018-08" db="EMBL/GenBank/DDBJ databases">
        <title>Genomic investigation of the strawberry pathogen Phytophthora fragariae indicates pathogenicity is determined by transcriptional variation in three key races.</title>
        <authorList>
            <person name="Adams T.M."/>
            <person name="Armitage A.D."/>
            <person name="Sobczyk M.K."/>
            <person name="Bates H.J."/>
            <person name="Dunwell J.M."/>
            <person name="Nellist C.F."/>
            <person name="Harrison R.J."/>
        </authorList>
    </citation>
    <scope>NUCLEOTIDE SEQUENCE [LARGE SCALE GENOMIC DNA]</scope>
    <source>
        <strain evidence="2 3">A4</strain>
    </source>
</reference>
<accession>A0A6A4B846</accession>
<sequence>MPAYLAFFSAAALASPELSGSSLACSSNPTARSTTATVFVVWLYSWRSGRSAGPASDGTVWFTRSSTRPDR</sequence>
<comment type="caution">
    <text evidence="2">The sequence shown here is derived from an EMBL/GenBank/DDBJ whole genome shotgun (WGS) entry which is preliminary data.</text>
</comment>
<organism evidence="2 3">
    <name type="scientific">Phytophthora fragariae</name>
    <dbReference type="NCBI Taxonomy" id="53985"/>
    <lineage>
        <taxon>Eukaryota</taxon>
        <taxon>Sar</taxon>
        <taxon>Stramenopiles</taxon>
        <taxon>Oomycota</taxon>
        <taxon>Peronosporomycetes</taxon>
        <taxon>Peronosporales</taxon>
        <taxon>Peronosporaceae</taxon>
        <taxon>Phytophthora</taxon>
    </lineage>
</organism>
<evidence type="ECO:0000256" key="1">
    <source>
        <dbReference type="SAM" id="MobiDB-lite"/>
    </source>
</evidence>
<dbReference type="EMBL" id="QXGE01005250">
    <property type="protein sequence ID" value="KAE9268048.1"/>
    <property type="molecule type" value="Genomic_DNA"/>
</dbReference>
<proteinExistence type="predicted"/>
<protein>
    <submittedName>
        <fullName evidence="2">Uncharacterized protein</fullName>
    </submittedName>
</protein>
<evidence type="ECO:0000313" key="3">
    <source>
        <dbReference type="Proteomes" id="UP000437068"/>
    </source>
</evidence>
<feature type="compositionally biased region" description="Polar residues" evidence="1">
    <location>
        <begin position="62"/>
        <end position="71"/>
    </location>
</feature>
<dbReference type="Proteomes" id="UP000437068">
    <property type="component" value="Unassembled WGS sequence"/>
</dbReference>
<feature type="region of interest" description="Disordered" evidence="1">
    <location>
        <begin position="50"/>
        <end position="71"/>
    </location>
</feature>
<name>A0A6A4B846_9STRA</name>